<reference evidence="1" key="1">
    <citation type="submission" date="2022-07" db="EMBL/GenBank/DDBJ databases">
        <title>Genome Sequence of Phlebia brevispora.</title>
        <authorList>
            <person name="Buettner E."/>
        </authorList>
    </citation>
    <scope>NUCLEOTIDE SEQUENCE</scope>
    <source>
        <strain evidence="1">MPL23</strain>
    </source>
</reference>
<evidence type="ECO:0000313" key="2">
    <source>
        <dbReference type="Proteomes" id="UP001148662"/>
    </source>
</evidence>
<dbReference type="EMBL" id="JANHOG010000477">
    <property type="protein sequence ID" value="KAJ3553977.1"/>
    <property type="molecule type" value="Genomic_DNA"/>
</dbReference>
<dbReference type="Proteomes" id="UP001148662">
    <property type="component" value="Unassembled WGS sequence"/>
</dbReference>
<protein>
    <submittedName>
        <fullName evidence="1">Uncharacterized protein</fullName>
    </submittedName>
</protein>
<proteinExistence type="predicted"/>
<sequence length="274" mass="30126">MSRNRHQAFEDIFHEHLWSRSPAPPRNAVRMLPLSSVLPSSLAAVERNNNMSFLWLCLKKSGELSFLVSQPGTEETSELSIRHDQKGAPVVTFLSSIPIAKHAKDLAACARLFAVPAGEAAVKNLQNTMKAAVTSSGRNDGVNDMVKKALIAIIDADNRRQITSHRSTLLTLLNLKGTSEAAVDELCRNLQQFSEEASSAGEEDLFYRFCNAYGKWSDVRLLGIDSLGAAAQAYPQTSSPNSERSHHKKSLKHLARFEDDSAGPTMPWARDRGV</sequence>
<accession>A0ACC1T642</accession>
<name>A0ACC1T642_9APHY</name>
<organism evidence="1 2">
    <name type="scientific">Phlebia brevispora</name>
    <dbReference type="NCBI Taxonomy" id="194682"/>
    <lineage>
        <taxon>Eukaryota</taxon>
        <taxon>Fungi</taxon>
        <taxon>Dikarya</taxon>
        <taxon>Basidiomycota</taxon>
        <taxon>Agaricomycotina</taxon>
        <taxon>Agaricomycetes</taxon>
        <taxon>Polyporales</taxon>
        <taxon>Meruliaceae</taxon>
        <taxon>Phlebia</taxon>
    </lineage>
</organism>
<evidence type="ECO:0000313" key="1">
    <source>
        <dbReference type="EMBL" id="KAJ3553977.1"/>
    </source>
</evidence>
<comment type="caution">
    <text evidence="1">The sequence shown here is derived from an EMBL/GenBank/DDBJ whole genome shotgun (WGS) entry which is preliminary data.</text>
</comment>
<gene>
    <name evidence="1" type="ORF">NM688_g3341</name>
</gene>
<keyword evidence="2" id="KW-1185">Reference proteome</keyword>